<accession>A0A7X0VIE6</accession>
<dbReference type="PANTHER" id="PTHR41271:SF1">
    <property type="entry name" value="DUF402 DOMAIN-CONTAINING PROTEIN"/>
    <property type="match status" value="1"/>
</dbReference>
<dbReference type="RefSeq" id="WP_185672969.1">
    <property type="nucleotide sequence ID" value="NZ_JACJVP010000062.1"/>
</dbReference>
<reference evidence="2 3" key="1">
    <citation type="submission" date="2020-08" db="EMBL/GenBank/DDBJ databases">
        <title>Cohnella phylogeny.</title>
        <authorList>
            <person name="Dunlap C."/>
        </authorList>
    </citation>
    <scope>NUCLEOTIDE SEQUENCE [LARGE SCALE GENOMIC DNA]</scope>
    <source>
        <strain evidence="2 3">DSM 28246</strain>
    </source>
</reference>
<evidence type="ECO:0000259" key="1">
    <source>
        <dbReference type="Pfam" id="PF04167"/>
    </source>
</evidence>
<keyword evidence="3" id="KW-1185">Reference proteome</keyword>
<dbReference type="InterPro" id="IPR007295">
    <property type="entry name" value="DUF402"/>
</dbReference>
<gene>
    <name evidence="2" type="ORF">H7C19_31070</name>
</gene>
<evidence type="ECO:0000313" key="3">
    <source>
        <dbReference type="Proteomes" id="UP000547209"/>
    </source>
</evidence>
<dbReference type="InterPro" id="IPR035930">
    <property type="entry name" value="FomD-like_sf"/>
</dbReference>
<comment type="caution">
    <text evidence="2">The sequence shown here is derived from an EMBL/GenBank/DDBJ whole genome shotgun (WGS) entry which is preliminary data.</text>
</comment>
<proteinExistence type="predicted"/>
<sequence length="171" mass="19644">MENADTRTFTEHAIKYDGTKKSYPCVRLRQSGDELVLLHKVREAFCMKQGDEELCIPAGAYTVAYYWLDRPYNAYYWLNPEGVYLGTYFNLVERTVVTDDAVTFHDMIVDVLAMPDGSYVVLDEEELPSPMPEFEGGSVERHLKALTDSISDTMRYLDRETYRLIASGSIR</sequence>
<dbReference type="AlphaFoldDB" id="A0A7X0VIE6"/>
<name>A0A7X0VIE6_9BACL</name>
<organism evidence="2 3">
    <name type="scientific">Cohnella nanjingensis</name>
    <dbReference type="NCBI Taxonomy" id="1387779"/>
    <lineage>
        <taxon>Bacteria</taxon>
        <taxon>Bacillati</taxon>
        <taxon>Bacillota</taxon>
        <taxon>Bacilli</taxon>
        <taxon>Bacillales</taxon>
        <taxon>Paenibacillaceae</taxon>
        <taxon>Cohnella</taxon>
    </lineage>
</organism>
<dbReference type="SUPFAM" id="SSF159234">
    <property type="entry name" value="FomD-like"/>
    <property type="match status" value="1"/>
</dbReference>
<dbReference type="Gene3D" id="2.40.380.10">
    <property type="entry name" value="FomD-like"/>
    <property type="match status" value="1"/>
</dbReference>
<dbReference type="Proteomes" id="UP000547209">
    <property type="component" value="Unassembled WGS sequence"/>
</dbReference>
<protein>
    <submittedName>
        <fullName evidence="2">DUF402 domain-containing protein</fullName>
    </submittedName>
</protein>
<dbReference type="Pfam" id="PF04167">
    <property type="entry name" value="DUF402"/>
    <property type="match status" value="1"/>
</dbReference>
<feature type="domain" description="DUF402" evidence="1">
    <location>
        <begin position="58"/>
        <end position="127"/>
    </location>
</feature>
<dbReference type="PANTHER" id="PTHR41271">
    <property type="entry name" value="DUF402 DOMAIN-CONTAINING PROTEIN"/>
    <property type="match status" value="1"/>
</dbReference>
<dbReference type="EMBL" id="JACJVP010000062">
    <property type="protein sequence ID" value="MBB6675112.1"/>
    <property type="molecule type" value="Genomic_DNA"/>
</dbReference>
<evidence type="ECO:0000313" key="2">
    <source>
        <dbReference type="EMBL" id="MBB6675112.1"/>
    </source>
</evidence>